<name>A0A176WF56_MARPO</name>
<proteinExistence type="predicted"/>
<sequence length="234" mass="25463">MHRAGDVGSVCIVRSKEVFSVGWINCLIDCERAVGMISVCRLVLPGAGIGRIRVTEGGSMGFSRRCSRNSWNAVTTPRSDMSSDSKELQPSVRELEKLVGDGSTAPNLRISAFQTRLNKASKWLVTSATVGVVLWRHDESALWASLGAVLSGGIGKAMKHLINDKRPDSADGRKADPGMPSSHAQGFLYLSTYASLGFMAQGCRRTSYYTTNLGWWYPGLYSSIVLVLDLESIR</sequence>
<protein>
    <recommendedName>
        <fullName evidence="3">Phosphatidic acid phosphatase type 2/haloperoxidase domain-containing protein</fullName>
    </recommendedName>
</protein>
<reference evidence="1" key="1">
    <citation type="submission" date="2016-03" db="EMBL/GenBank/DDBJ databases">
        <title>Mechanisms controlling the formation of the plant cell surface in tip-growing cells are functionally conserved among land plants.</title>
        <authorList>
            <person name="Honkanen S."/>
            <person name="Jones V.A."/>
            <person name="Morieri G."/>
            <person name="Champion C."/>
            <person name="Hetherington A.J."/>
            <person name="Kelly S."/>
            <person name="Saint-Marcoux D."/>
            <person name="Proust H."/>
            <person name="Prescott H."/>
            <person name="Dolan L."/>
        </authorList>
    </citation>
    <scope>NUCLEOTIDE SEQUENCE [LARGE SCALE GENOMIC DNA]</scope>
    <source>
        <tissue evidence="1">Whole gametophyte</tissue>
    </source>
</reference>
<gene>
    <name evidence="1" type="ORF">AXG93_4876s1070</name>
</gene>
<dbReference type="AlphaFoldDB" id="A0A176WF56"/>
<evidence type="ECO:0000313" key="1">
    <source>
        <dbReference type="EMBL" id="OAE30766.1"/>
    </source>
</evidence>
<dbReference type="EMBL" id="LVLJ01001247">
    <property type="protein sequence ID" value="OAE30766.1"/>
    <property type="molecule type" value="Genomic_DNA"/>
</dbReference>
<organism evidence="1 2">
    <name type="scientific">Marchantia polymorpha subsp. ruderalis</name>
    <dbReference type="NCBI Taxonomy" id="1480154"/>
    <lineage>
        <taxon>Eukaryota</taxon>
        <taxon>Viridiplantae</taxon>
        <taxon>Streptophyta</taxon>
        <taxon>Embryophyta</taxon>
        <taxon>Marchantiophyta</taxon>
        <taxon>Marchantiopsida</taxon>
        <taxon>Marchantiidae</taxon>
        <taxon>Marchantiales</taxon>
        <taxon>Marchantiaceae</taxon>
        <taxon>Marchantia</taxon>
    </lineage>
</organism>
<dbReference type="Proteomes" id="UP000077202">
    <property type="component" value="Unassembled WGS sequence"/>
</dbReference>
<keyword evidence="2" id="KW-1185">Reference proteome</keyword>
<dbReference type="SUPFAM" id="SSF48317">
    <property type="entry name" value="Acid phosphatase/Vanadium-dependent haloperoxidase"/>
    <property type="match status" value="1"/>
</dbReference>
<evidence type="ECO:0008006" key="3">
    <source>
        <dbReference type="Google" id="ProtNLM"/>
    </source>
</evidence>
<evidence type="ECO:0000313" key="2">
    <source>
        <dbReference type="Proteomes" id="UP000077202"/>
    </source>
</evidence>
<dbReference type="InterPro" id="IPR036938">
    <property type="entry name" value="PAP2/HPO_sf"/>
</dbReference>
<comment type="caution">
    <text evidence="1">The sequence shown here is derived from an EMBL/GenBank/DDBJ whole genome shotgun (WGS) entry which is preliminary data.</text>
</comment>
<accession>A0A176WF56</accession>